<name>A0A4U6W068_SETVI</name>
<dbReference type="AlphaFoldDB" id="A0A4U6W068"/>
<feature type="region of interest" description="Disordered" evidence="1">
    <location>
        <begin position="1"/>
        <end position="23"/>
    </location>
</feature>
<dbReference type="Gramene" id="TKW34633">
    <property type="protein sequence ID" value="TKW34633"/>
    <property type="gene ID" value="SEVIR_2G318300v2"/>
</dbReference>
<evidence type="ECO:0000313" key="2">
    <source>
        <dbReference type="EMBL" id="TKW34633.1"/>
    </source>
</evidence>
<dbReference type="PANTHER" id="PTHR35360">
    <property type="entry name" value="OS01G0324125 PROTEIN-RELATED"/>
    <property type="match status" value="1"/>
</dbReference>
<protein>
    <submittedName>
        <fullName evidence="2">Uncharacterized protein</fullName>
    </submittedName>
</protein>
<feature type="compositionally biased region" description="Polar residues" evidence="1">
    <location>
        <begin position="13"/>
        <end position="23"/>
    </location>
</feature>
<dbReference type="Proteomes" id="UP000298652">
    <property type="component" value="Chromosome 2"/>
</dbReference>
<dbReference type="PANTHER" id="PTHR35360:SF3">
    <property type="entry name" value="OS07G0492700 PROTEIN"/>
    <property type="match status" value="1"/>
</dbReference>
<dbReference type="EMBL" id="CM016553">
    <property type="protein sequence ID" value="TKW34633.1"/>
    <property type="molecule type" value="Genomic_DNA"/>
</dbReference>
<proteinExistence type="predicted"/>
<gene>
    <name evidence="2" type="ORF">SEVIR_2G318300v2</name>
</gene>
<accession>A0A4U6W068</accession>
<reference evidence="2" key="1">
    <citation type="submission" date="2019-03" db="EMBL/GenBank/DDBJ databases">
        <title>WGS assembly of Setaria viridis.</title>
        <authorList>
            <person name="Huang P."/>
            <person name="Jenkins J."/>
            <person name="Grimwood J."/>
            <person name="Barry K."/>
            <person name="Healey A."/>
            <person name="Mamidi S."/>
            <person name="Sreedasyam A."/>
            <person name="Shu S."/>
            <person name="Feldman M."/>
            <person name="Wu J."/>
            <person name="Yu Y."/>
            <person name="Chen C."/>
            <person name="Johnson J."/>
            <person name="Rokhsar D."/>
            <person name="Baxter I."/>
            <person name="Schmutz J."/>
            <person name="Brutnell T."/>
            <person name="Kellogg E."/>
        </authorList>
    </citation>
    <scope>NUCLEOTIDE SEQUENCE [LARGE SCALE GENOMIC DNA]</scope>
</reference>
<evidence type="ECO:0000256" key="1">
    <source>
        <dbReference type="SAM" id="MobiDB-lite"/>
    </source>
</evidence>
<sequence>MAGGFFNWRGRQPGSTQTTSRDQYQWPAWPSHHGRSLCLIRASDGDNCFLHDAIVERVGDWLSGIDCLGQPISPMPQQKAWEACMAWPMEQSGTRALLEAGKLSREGYYGGMVHAVFLVQKRFMWANTFRLDCSVLGQPSGPVTKRKSWKGCVRPMKQTVPDTCAIMACIVAVEGMHRKVYEASHGEGKFAWKAAEVWPEILRAMCKGQNIWKEGEGANTGEVLDEIKRLRGVGIASDEVPITMPLRAWEQHVGDELLTPERVAALLDQGPCVGRLWVCPWYYWFDTAKNNDDWIYRGCGRDKRLRDESRKLYGKKATGSHAVVCFGYRFCKTGNGEETMCVLVMDNHHNEGPQRWIDVEELDAIYTLSVDCLA</sequence>
<evidence type="ECO:0000313" key="3">
    <source>
        <dbReference type="Proteomes" id="UP000298652"/>
    </source>
</evidence>
<keyword evidence="3" id="KW-1185">Reference proteome</keyword>
<organism evidence="2 3">
    <name type="scientific">Setaria viridis</name>
    <name type="common">Green bristlegrass</name>
    <name type="synonym">Setaria italica subsp. viridis</name>
    <dbReference type="NCBI Taxonomy" id="4556"/>
    <lineage>
        <taxon>Eukaryota</taxon>
        <taxon>Viridiplantae</taxon>
        <taxon>Streptophyta</taxon>
        <taxon>Embryophyta</taxon>
        <taxon>Tracheophyta</taxon>
        <taxon>Spermatophyta</taxon>
        <taxon>Magnoliopsida</taxon>
        <taxon>Liliopsida</taxon>
        <taxon>Poales</taxon>
        <taxon>Poaceae</taxon>
        <taxon>PACMAD clade</taxon>
        <taxon>Panicoideae</taxon>
        <taxon>Panicodae</taxon>
        <taxon>Paniceae</taxon>
        <taxon>Cenchrinae</taxon>
        <taxon>Setaria</taxon>
    </lineage>
</organism>